<dbReference type="AlphaFoldDB" id="A0A5J6VAM5"/>
<dbReference type="GO" id="GO:0004659">
    <property type="term" value="F:prenyltransferase activity"/>
    <property type="evidence" value="ECO:0007669"/>
    <property type="project" value="InterPro"/>
</dbReference>
<dbReference type="PROSITE" id="PS00444">
    <property type="entry name" value="POLYPRENYL_SYNTHASE_2"/>
    <property type="match status" value="1"/>
</dbReference>
<dbReference type="GO" id="GO:0046872">
    <property type="term" value="F:metal ion binding"/>
    <property type="evidence" value="ECO:0007669"/>
    <property type="project" value="UniProtKB-KW"/>
</dbReference>
<name>A0A5J6VAM5_9MICO</name>
<evidence type="ECO:0000256" key="2">
    <source>
        <dbReference type="ARBA" id="ARBA00006706"/>
    </source>
</evidence>
<evidence type="ECO:0000313" key="7">
    <source>
        <dbReference type="EMBL" id="QFG70321.1"/>
    </source>
</evidence>
<sequence>MTAVAARMDEVVDHHDPFIAEASGHLARAGGKRFRPLLTLLASEVGSGWDEKVVDAAVGVELTHLASLYHDDVMDEADLRRGVESANSRYGNSTAILIGDLLFGTASSVVAGLGAEAVRIQADTFVRLCAGQIRDDRQTGVVADPHEAVAAYLSILADKTGSLIATAARYGAMFGGCDPETVGTLTAYAEQLGIVFQLADDVLDVASDADDSGKTPGADLREGKATLPVLYARTSSDPADERLLTLTRGPIEDPDELAEALTLLRAHPAMQQARDHTLRVAAEARTLLDGLPEGPAVDALRALVDGVAARSS</sequence>
<evidence type="ECO:0000256" key="4">
    <source>
        <dbReference type="ARBA" id="ARBA00022723"/>
    </source>
</evidence>
<proteinExistence type="inferred from homology"/>
<dbReference type="Pfam" id="PF00348">
    <property type="entry name" value="polyprenyl_synt"/>
    <property type="match status" value="1"/>
</dbReference>
<dbReference type="PANTHER" id="PTHR12001">
    <property type="entry name" value="GERANYLGERANYL PYROPHOSPHATE SYNTHASE"/>
    <property type="match status" value="1"/>
</dbReference>
<evidence type="ECO:0000256" key="3">
    <source>
        <dbReference type="ARBA" id="ARBA00022679"/>
    </source>
</evidence>
<evidence type="ECO:0000313" key="8">
    <source>
        <dbReference type="Proteomes" id="UP000326546"/>
    </source>
</evidence>
<organism evidence="7 8">
    <name type="scientific">Ornithinimicrobium pratense</name>
    <dbReference type="NCBI Taxonomy" id="2593973"/>
    <lineage>
        <taxon>Bacteria</taxon>
        <taxon>Bacillati</taxon>
        <taxon>Actinomycetota</taxon>
        <taxon>Actinomycetes</taxon>
        <taxon>Micrococcales</taxon>
        <taxon>Ornithinimicrobiaceae</taxon>
        <taxon>Ornithinimicrobium</taxon>
    </lineage>
</organism>
<keyword evidence="3 6" id="KW-0808">Transferase</keyword>
<dbReference type="KEGG" id="serw:FY030_12380"/>
<dbReference type="GO" id="GO:0008299">
    <property type="term" value="P:isoprenoid biosynthetic process"/>
    <property type="evidence" value="ECO:0007669"/>
    <property type="project" value="InterPro"/>
</dbReference>
<dbReference type="SFLD" id="SFLDS00005">
    <property type="entry name" value="Isoprenoid_Synthase_Type_I"/>
    <property type="match status" value="1"/>
</dbReference>
<protein>
    <submittedName>
        <fullName evidence="7">Polyprenyl synthetase family protein</fullName>
    </submittedName>
</protein>
<dbReference type="CDD" id="cd00685">
    <property type="entry name" value="Trans_IPPS_HT"/>
    <property type="match status" value="1"/>
</dbReference>
<keyword evidence="8" id="KW-1185">Reference proteome</keyword>
<comment type="similarity">
    <text evidence="2 6">Belongs to the FPP/GGPP synthase family.</text>
</comment>
<comment type="cofactor">
    <cofactor evidence="1">
        <name>Mg(2+)</name>
        <dbReference type="ChEBI" id="CHEBI:18420"/>
    </cofactor>
</comment>
<dbReference type="InterPro" id="IPR033749">
    <property type="entry name" value="Polyprenyl_synt_CS"/>
</dbReference>
<reference evidence="7 8" key="1">
    <citation type="submission" date="2019-09" db="EMBL/GenBank/DDBJ databases">
        <title>Serinicoccus pratensis sp. nov., isolated from meadow soil.</title>
        <authorList>
            <person name="Zhang W."/>
        </authorList>
    </citation>
    <scope>NUCLEOTIDE SEQUENCE [LARGE SCALE GENOMIC DNA]</scope>
    <source>
        <strain evidence="7 8">W204</strain>
    </source>
</reference>
<accession>A0A5J6VAM5</accession>
<dbReference type="PANTHER" id="PTHR12001:SF69">
    <property type="entry name" value="ALL TRANS-POLYPRENYL-DIPHOSPHATE SYNTHASE PDSS1"/>
    <property type="match status" value="1"/>
</dbReference>
<gene>
    <name evidence="7" type="ORF">FY030_12380</name>
</gene>
<dbReference type="InterPro" id="IPR000092">
    <property type="entry name" value="Polyprenyl_synt"/>
</dbReference>
<dbReference type="InterPro" id="IPR008949">
    <property type="entry name" value="Isoprenoid_synthase_dom_sf"/>
</dbReference>
<dbReference type="Proteomes" id="UP000326546">
    <property type="component" value="Chromosome"/>
</dbReference>
<keyword evidence="4" id="KW-0479">Metal-binding</keyword>
<dbReference type="SUPFAM" id="SSF48576">
    <property type="entry name" value="Terpenoid synthases"/>
    <property type="match status" value="1"/>
</dbReference>
<dbReference type="OrthoDB" id="4497239at2"/>
<dbReference type="Gene3D" id="1.10.600.10">
    <property type="entry name" value="Farnesyl Diphosphate Synthase"/>
    <property type="match status" value="1"/>
</dbReference>
<keyword evidence="5" id="KW-0460">Magnesium</keyword>
<dbReference type="SFLD" id="SFLDG01017">
    <property type="entry name" value="Polyprenyl_Transferase_Like"/>
    <property type="match status" value="1"/>
</dbReference>
<evidence type="ECO:0000256" key="5">
    <source>
        <dbReference type="ARBA" id="ARBA00022842"/>
    </source>
</evidence>
<dbReference type="EMBL" id="CP044427">
    <property type="protein sequence ID" value="QFG70321.1"/>
    <property type="molecule type" value="Genomic_DNA"/>
</dbReference>
<evidence type="ECO:0000256" key="1">
    <source>
        <dbReference type="ARBA" id="ARBA00001946"/>
    </source>
</evidence>
<evidence type="ECO:0000256" key="6">
    <source>
        <dbReference type="RuleBase" id="RU004466"/>
    </source>
</evidence>